<accession>A0ABD1LT81</accession>
<sequence length="87" mass="9840">MHGPAPNSENIVLLEEAVMSLSPKLVWFHGPTPSNPGSNSLPTRLLLFSLSLHQPPPRAHPPSPLRRPITYFLEHPHLRLCRHRFCP</sequence>
<gene>
    <name evidence="1" type="ORF">Fmac_025789</name>
</gene>
<dbReference type="Proteomes" id="UP001603857">
    <property type="component" value="Unassembled WGS sequence"/>
</dbReference>
<evidence type="ECO:0000313" key="1">
    <source>
        <dbReference type="EMBL" id="KAL2326731.1"/>
    </source>
</evidence>
<protein>
    <submittedName>
        <fullName evidence="1">Uncharacterized protein</fullName>
    </submittedName>
</protein>
<proteinExistence type="predicted"/>
<keyword evidence="2" id="KW-1185">Reference proteome</keyword>
<comment type="caution">
    <text evidence="1">The sequence shown here is derived from an EMBL/GenBank/DDBJ whole genome shotgun (WGS) entry which is preliminary data.</text>
</comment>
<dbReference type="EMBL" id="JBGMDY010000008">
    <property type="protein sequence ID" value="KAL2326731.1"/>
    <property type="molecule type" value="Genomic_DNA"/>
</dbReference>
<organism evidence="1 2">
    <name type="scientific">Flemingia macrophylla</name>
    <dbReference type="NCBI Taxonomy" id="520843"/>
    <lineage>
        <taxon>Eukaryota</taxon>
        <taxon>Viridiplantae</taxon>
        <taxon>Streptophyta</taxon>
        <taxon>Embryophyta</taxon>
        <taxon>Tracheophyta</taxon>
        <taxon>Spermatophyta</taxon>
        <taxon>Magnoliopsida</taxon>
        <taxon>eudicotyledons</taxon>
        <taxon>Gunneridae</taxon>
        <taxon>Pentapetalae</taxon>
        <taxon>rosids</taxon>
        <taxon>fabids</taxon>
        <taxon>Fabales</taxon>
        <taxon>Fabaceae</taxon>
        <taxon>Papilionoideae</taxon>
        <taxon>50 kb inversion clade</taxon>
        <taxon>NPAAA clade</taxon>
        <taxon>indigoferoid/millettioid clade</taxon>
        <taxon>Phaseoleae</taxon>
        <taxon>Flemingia</taxon>
    </lineage>
</organism>
<name>A0ABD1LT81_9FABA</name>
<reference evidence="1 2" key="1">
    <citation type="submission" date="2024-08" db="EMBL/GenBank/DDBJ databases">
        <title>Insights into the chromosomal genome structure of Flemingia macrophylla.</title>
        <authorList>
            <person name="Ding Y."/>
            <person name="Zhao Y."/>
            <person name="Bi W."/>
            <person name="Wu M."/>
            <person name="Zhao G."/>
            <person name="Gong Y."/>
            <person name="Li W."/>
            <person name="Zhang P."/>
        </authorList>
    </citation>
    <scope>NUCLEOTIDE SEQUENCE [LARGE SCALE GENOMIC DNA]</scope>
    <source>
        <strain evidence="1">DYQJB</strain>
        <tissue evidence="1">Leaf</tissue>
    </source>
</reference>
<dbReference type="AlphaFoldDB" id="A0ABD1LT81"/>
<evidence type="ECO:0000313" key="2">
    <source>
        <dbReference type="Proteomes" id="UP001603857"/>
    </source>
</evidence>